<sequence length="179" mass="21878">MYQKANSLIQLNKLQDAQQIYQEIISINPKHEISLQKLGDILLNQKFYLQAQQGMFKINLLIQSCFIILSKSHLIRFIQQRIFLLLWQNFNLQIIKEIVQVHYKDIKRLLIYMIKYQSKIKIMQMQLQEKEYVYYKQSTLQLLDIQVGLMKHKQIYKSHQIEKQLFIRIIWIWNLFIVY</sequence>
<protein>
    <recommendedName>
        <fullName evidence="3">Tetratricopeptide repeat protein</fullName>
    </recommendedName>
</protein>
<proteinExistence type="predicted"/>
<gene>
    <name evidence="1" type="ORF">PPRIM_AZ9-3.1.T1700049</name>
</gene>
<reference evidence="1" key="1">
    <citation type="submission" date="2021-01" db="EMBL/GenBank/DDBJ databases">
        <authorList>
            <consortium name="Genoscope - CEA"/>
            <person name="William W."/>
        </authorList>
    </citation>
    <scope>NUCLEOTIDE SEQUENCE</scope>
</reference>
<comment type="caution">
    <text evidence="1">The sequence shown here is derived from an EMBL/GenBank/DDBJ whole genome shotgun (WGS) entry which is preliminary data.</text>
</comment>
<evidence type="ECO:0008006" key="3">
    <source>
        <dbReference type="Google" id="ProtNLM"/>
    </source>
</evidence>
<keyword evidence="2" id="KW-1185">Reference proteome</keyword>
<evidence type="ECO:0000313" key="1">
    <source>
        <dbReference type="EMBL" id="CAD8116269.1"/>
    </source>
</evidence>
<dbReference type="Proteomes" id="UP000688137">
    <property type="component" value="Unassembled WGS sequence"/>
</dbReference>
<name>A0A8S1QKV9_PARPR</name>
<dbReference type="AlphaFoldDB" id="A0A8S1QKV9"/>
<dbReference type="EMBL" id="CAJJDM010000179">
    <property type="protein sequence ID" value="CAD8116269.1"/>
    <property type="molecule type" value="Genomic_DNA"/>
</dbReference>
<accession>A0A8S1QKV9</accession>
<organism evidence="1 2">
    <name type="scientific">Paramecium primaurelia</name>
    <dbReference type="NCBI Taxonomy" id="5886"/>
    <lineage>
        <taxon>Eukaryota</taxon>
        <taxon>Sar</taxon>
        <taxon>Alveolata</taxon>
        <taxon>Ciliophora</taxon>
        <taxon>Intramacronucleata</taxon>
        <taxon>Oligohymenophorea</taxon>
        <taxon>Peniculida</taxon>
        <taxon>Parameciidae</taxon>
        <taxon>Paramecium</taxon>
    </lineage>
</organism>
<evidence type="ECO:0000313" key="2">
    <source>
        <dbReference type="Proteomes" id="UP000688137"/>
    </source>
</evidence>